<dbReference type="Proteomes" id="UP001522868">
    <property type="component" value="Unassembled WGS sequence"/>
</dbReference>
<accession>A0ABT0IGT8</accession>
<evidence type="ECO:0000313" key="3">
    <source>
        <dbReference type="Proteomes" id="UP001522868"/>
    </source>
</evidence>
<sequence>MRTRSVLAAIGAAGTLVLTGAVLPASAAAPAPATTTHPYTCSNSGSGSAHIVNCVGTITGIGNVVKNVDIDISDINVLSGNELNILETSLEDVADVKAGTSVILQKVDLALVTVDTYVNKLSIPIDISKVLVDVL</sequence>
<dbReference type="EMBL" id="JALPTH010000028">
    <property type="protein sequence ID" value="MCK8680545.1"/>
    <property type="molecule type" value="Genomic_DNA"/>
</dbReference>
<evidence type="ECO:0008006" key="4">
    <source>
        <dbReference type="Google" id="ProtNLM"/>
    </source>
</evidence>
<feature type="signal peptide" evidence="1">
    <location>
        <begin position="1"/>
        <end position="27"/>
    </location>
</feature>
<proteinExistence type="predicted"/>
<organism evidence="2 3">
    <name type="scientific">Streptomyces lichenis</name>
    <dbReference type="NCBI Taxonomy" id="2306967"/>
    <lineage>
        <taxon>Bacteria</taxon>
        <taxon>Bacillati</taxon>
        <taxon>Actinomycetota</taxon>
        <taxon>Actinomycetes</taxon>
        <taxon>Kitasatosporales</taxon>
        <taxon>Streptomycetaceae</taxon>
        <taxon>Streptomyces</taxon>
    </lineage>
</organism>
<name>A0ABT0IGT8_9ACTN</name>
<evidence type="ECO:0000313" key="2">
    <source>
        <dbReference type="EMBL" id="MCK8680545.1"/>
    </source>
</evidence>
<dbReference type="RefSeq" id="WP_248636364.1">
    <property type="nucleotide sequence ID" value="NZ_JALPTH010000028.1"/>
</dbReference>
<keyword evidence="3" id="KW-1185">Reference proteome</keyword>
<feature type="chain" id="PRO_5046191135" description="Secreted protein" evidence="1">
    <location>
        <begin position="28"/>
        <end position="135"/>
    </location>
</feature>
<evidence type="ECO:0000256" key="1">
    <source>
        <dbReference type="SAM" id="SignalP"/>
    </source>
</evidence>
<keyword evidence="1" id="KW-0732">Signal</keyword>
<reference evidence="2 3" key="1">
    <citation type="submission" date="2022-04" db="EMBL/GenBank/DDBJ databases">
        <title>Streptomyces sp. nov. LCR6-01 isolated from Lichen of Dirinaria sp.</title>
        <authorList>
            <person name="Kanchanasin P."/>
            <person name="Tanasupawat S."/>
            <person name="Phongsopitanun W."/>
        </authorList>
    </citation>
    <scope>NUCLEOTIDE SEQUENCE [LARGE SCALE GENOMIC DNA]</scope>
    <source>
        <strain evidence="2 3">LCR6-01</strain>
    </source>
</reference>
<gene>
    <name evidence="2" type="ORF">M1O15_24725</name>
</gene>
<protein>
    <recommendedName>
        <fullName evidence="4">Secreted protein</fullName>
    </recommendedName>
</protein>
<comment type="caution">
    <text evidence="2">The sequence shown here is derived from an EMBL/GenBank/DDBJ whole genome shotgun (WGS) entry which is preliminary data.</text>
</comment>